<keyword evidence="3" id="KW-1185">Reference proteome</keyword>
<name>A0A0N4V398_ENTVE</name>
<dbReference type="Proteomes" id="UP000274131">
    <property type="component" value="Unassembled WGS sequence"/>
</dbReference>
<protein>
    <submittedName>
        <fullName evidence="2 4">Uncharacterized protein</fullName>
    </submittedName>
</protein>
<dbReference type="WBParaSite" id="EVEC_0000451701-mRNA-1">
    <property type="protein sequence ID" value="EVEC_0000451701-mRNA-1"/>
    <property type="gene ID" value="EVEC_0000451701"/>
</dbReference>
<gene>
    <name evidence="2" type="ORF">EVEC_LOCUS4225</name>
</gene>
<sequence>MYRLAVLLAIVIVAAEAYPMDSDDYVYADKRAMRNALVRLGRSGMRNALVRSELLRALQEHQVTVELNTERRINDLLFIYYNCFNRNISFKCFERIICLFDLFSCLNLSLRQTQTNSCKKASCY</sequence>
<dbReference type="EMBL" id="UXUI01007799">
    <property type="protein sequence ID" value="VDD89474.1"/>
    <property type="molecule type" value="Genomic_DNA"/>
</dbReference>
<evidence type="ECO:0000313" key="3">
    <source>
        <dbReference type="Proteomes" id="UP000274131"/>
    </source>
</evidence>
<organism evidence="4">
    <name type="scientific">Enterobius vermicularis</name>
    <name type="common">Human pinworm</name>
    <dbReference type="NCBI Taxonomy" id="51028"/>
    <lineage>
        <taxon>Eukaryota</taxon>
        <taxon>Metazoa</taxon>
        <taxon>Ecdysozoa</taxon>
        <taxon>Nematoda</taxon>
        <taxon>Chromadorea</taxon>
        <taxon>Rhabditida</taxon>
        <taxon>Spirurina</taxon>
        <taxon>Oxyuridomorpha</taxon>
        <taxon>Oxyuroidea</taxon>
        <taxon>Oxyuridae</taxon>
        <taxon>Enterobius</taxon>
    </lineage>
</organism>
<evidence type="ECO:0000313" key="4">
    <source>
        <dbReference type="WBParaSite" id="EVEC_0000451701-mRNA-1"/>
    </source>
</evidence>
<reference evidence="4" key="1">
    <citation type="submission" date="2016-04" db="UniProtKB">
        <authorList>
            <consortium name="WormBaseParasite"/>
        </authorList>
    </citation>
    <scope>IDENTIFICATION</scope>
</reference>
<dbReference type="AlphaFoldDB" id="A0A0N4V398"/>
<accession>A0A0N4V398</accession>
<proteinExistence type="predicted"/>
<dbReference type="OrthoDB" id="5847731at2759"/>
<feature type="signal peptide" evidence="1">
    <location>
        <begin position="1"/>
        <end position="17"/>
    </location>
</feature>
<feature type="chain" id="PRO_5043122606" evidence="1">
    <location>
        <begin position="18"/>
        <end position="124"/>
    </location>
</feature>
<keyword evidence="1" id="KW-0732">Signal</keyword>
<evidence type="ECO:0000313" key="2">
    <source>
        <dbReference type="EMBL" id="VDD89474.1"/>
    </source>
</evidence>
<evidence type="ECO:0000256" key="1">
    <source>
        <dbReference type="SAM" id="SignalP"/>
    </source>
</evidence>
<reference evidence="2 3" key="2">
    <citation type="submission" date="2018-10" db="EMBL/GenBank/DDBJ databases">
        <authorList>
            <consortium name="Pathogen Informatics"/>
        </authorList>
    </citation>
    <scope>NUCLEOTIDE SEQUENCE [LARGE SCALE GENOMIC DNA]</scope>
</reference>